<dbReference type="SMART" id="SM00530">
    <property type="entry name" value="HTH_XRE"/>
    <property type="match status" value="1"/>
</dbReference>
<dbReference type="InterPro" id="IPR052345">
    <property type="entry name" value="Rad_response_metalloprotease"/>
</dbReference>
<dbReference type="SUPFAM" id="SSF47413">
    <property type="entry name" value="lambda repressor-like DNA-binding domains"/>
    <property type="match status" value="1"/>
</dbReference>
<feature type="domain" description="HTH cro/C1-type" evidence="2">
    <location>
        <begin position="17"/>
        <end position="71"/>
    </location>
</feature>
<sequence>MTLGLDSHDPTALGLRLQVARKAARLTQQEAADHLGVARTTIVAIEKGERRIQPAELIALAERYAASVHDLLRNRPPTGGLDVQFKAYFKKRGAADPTIGDHMEQAAALLQQSAENYLELEEAMQSPLPRNYPVEYDIGGLAPEAAADEVADAERRRLGLGDAPLGNLRETLEAEVGLRIFSLELDSRVSGLFGYTDELGGCIALNSKHPPERQRMSLAHEYAHFLTARLRPDVQVFRHAGRVPDTERFAEAFARRLLMPSRTVTRHLRNHIKNHGTPKVADLVHLSSYFRVSFEAYVRRLEELQVIGAGTYDRLQFENFKPREAQKLAGITQELSEPRFPKRYILLALEALDRGLITEGQAAAYLATDRLSVRDLSAQYKRQAALTEDGEPGWSSWQMDVDVSVKAR</sequence>
<dbReference type="Pfam" id="PF13560">
    <property type="entry name" value="HTH_31"/>
    <property type="match status" value="1"/>
</dbReference>
<dbReference type="Gene3D" id="1.10.260.40">
    <property type="entry name" value="lambda repressor-like DNA-binding domains"/>
    <property type="match status" value="1"/>
</dbReference>
<reference evidence="4" key="1">
    <citation type="journal article" date="2019" name="Int. J. Syst. Evol. Microbiol.">
        <title>The Global Catalogue of Microorganisms (GCM) 10K type strain sequencing project: providing services to taxonomists for standard genome sequencing and annotation.</title>
        <authorList>
            <consortium name="The Broad Institute Genomics Platform"/>
            <consortium name="The Broad Institute Genome Sequencing Center for Infectious Disease"/>
            <person name="Wu L."/>
            <person name="Ma J."/>
        </authorList>
    </citation>
    <scope>NUCLEOTIDE SEQUENCE [LARGE SCALE GENOMIC DNA]</scope>
    <source>
        <strain evidence="4">CCTCC AB 2017081</strain>
    </source>
</reference>
<proteinExistence type="inferred from homology"/>
<dbReference type="InterPro" id="IPR010359">
    <property type="entry name" value="IrrE_HExxH"/>
</dbReference>
<evidence type="ECO:0000313" key="4">
    <source>
        <dbReference type="Proteomes" id="UP001595803"/>
    </source>
</evidence>
<dbReference type="Pfam" id="PF06114">
    <property type="entry name" value="Peptidase_M78"/>
    <property type="match status" value="1"/>
</dbReference>
<evidence type="ECO:0000313" key="3">
    <source>
        <dbReference type="EMBL" id="MFC3833339.1"/>
    </source>
</evidence>
<dbReference type="Proteomes" id="UP001595803">
    <property type="component" value="Unassembled WGS sequence"/>
</dbReference>
<dbReference type="PROSITE" id="PS50943">
    <property type="entry name" value="HTH_CROC1"/>
    <property type="match status" value="1"/>
</dbReference>
<dbReference type="InterPro" id="IPR001387">
    <property type="entry name" value="Cro/C1-type_HTH"/>
</dbReference>
<name>A0ABV7Z8H6_9DEIO</name>
<dbReference type="EMBL" id="JBHRZG010000010">
    <property type="protein sequence ID" value="MFC3833339.1"/>
    <property type="molecule type" value="Genomic_DNA"/>
</dbReference>
<comment type="caution">
    <text evidence="3">The sequence shown here is derived from an EMBL/GenBank/DDBJ whole genome shotgun (WGS) entry which is preliminary data.</text>
</comment>
<accession>A0ABV7Z8H6</accession>
<evidence type="ECO:0000256" key="1">
    <source>
        <dbReference type="ARBA" id="ARBA00007227"/>
    </source>
</evidence>
<keyword evidence="4" id="KW-1185">Reference proteome</keyword>
<organism evidence="3 4">
    <name type="scientific">Deinococcus rufus</name>
    <dbReference type="NCBI Taxonomy" id="2136097"/>
    <lineage>
        <taxon>Bacteria</taxon>
        <taxon>Thermotogati</taxon>
        <taxon>Deinococcota</taxon>
        <taxon>Deinococci</taxon>
        <taxon>Deinococcales</taxon>
        <taxon>Deinococcaceae</taxon>
        <taxon>Deinococcus</taxon>
    </lineage>
</organism>
<protein>
    <submittedName>
        <fullName evidence="3">XRE family transcriptional regulator</fullName>
    </submittedName>
</protein>
<evidence type="ECO:0000259" key="2">
    <source>
        <dbReference type="PROSITE" id="PS50943"/>
    </source>
</evidence>
<comment type="similarity">
    <text evidence="1">Belongs to the short-chain fatty acyl-CoA assimilation regulator (ScfR) family.</text>
</comment>
<gene>
    <name evidence="3" type="ORF">ACFOSB_10760</name>
</gene>
<dbReference type="PANTHER" id="PTHR43236:SF1">
    <property type="entry name" value="BLL7220 PROTEIN"/>
    <property type="match status" value="1"/>
</dbReference>
<dbReference type="InterPro" id="IPR010982">
    <property type="entry name" value="Lambda_DNA-bd_dom_sf"/>
</dbReference>
<dbReference type="PANTHER" id="PTHR43236">
    <property type="entry name" value="ANTITOXIN HIGA1"/>
    <property type="match status" value="1"/>
</dbReference>
<dbReference type="Gene3D" id="1.10.10.2910">
    <property type="match status" value="1"/>
</dbReference>
<dbReference type="RefSeq" id="WP_322472741.1">
    <property type="nucleotide sequence ID" value="NZ_JBHRZG010000010.1"/>
</dbReference>
<dbReference type="CDD" id="cd00093">
    <property type="entry name" value="HTH_XRE"/>
    <property type="match status" value="1"/>
</dbReference>